<comment type="caution">
    <text evidence="1">The sequence shown here is derived from an EMBL/GenBank/DDBJ whole genome shotgun (WGS) entry which is preliminary data.</text>
</comment>
<organism evidence="1 2">
    <name type="scientific">Trifolium medium</name>
    <dbReference type="NCBI Taxonomy" id="97028"/>
    <lineage>
        <taxon>Eukaryota</taxon>
        <taxon>Viridiplantae</taxon>
        <taxon>Streptophyta</taxon>
        <taxon>Embryophyta</taxon>
        <taxon>Tracheophyta</taxon>
        <taxon>Spermatophyta</taxon>
        <taxon>Magnoliopsida</taxon>
        <taxon>eudicotyledons</taxon>
        <taxon>Gunneridae</taxon>
        <taxon>Pentapetalae</taxon>
        <taxon>rosids</taxon>
        <taxon>fabids</taxon>
        <taxon>Fabales</taxon>
        <taxon>Fabaceae</taxon>
        <taxon>Papilionoideae</taxon>
        <taxon>50 kb inversion clade</taxon>
        <taxon>NPAAA clade</taxon>
        <taxon>Hologalegina</taxon>
        <taxon>IRL clade</taxon>
        <taxon>Trifolieae</taxon>
        <taxon>Trifolium</taxon>
    </lineage>
</organism>
<name>A0A392TY14_9FABA</name>
<dbReference type="EMBL" id="LXQA010667748">
    <property type="protein sequence ID" value="MCI65006.1"/>
    <property type="molecule type" value="Genomic_DNA"/>
</dbReference>
<accession>A0A392TY14</accession>
<feature type="non-terminal residue" evidence="1">
    <location>
        <position position="73"/>
    </location>
</feature>
<evidence type="ECO:0000313" key="2">
    <source>
        <dbReference type="Proteomes" id="UP000265520"/>
    </source>
</evidence>
<keyword evidence="2" id="KW-1185">Reference proteome</keyword>
<sequence>MVVGRKIFMKAEGIPRDEEGGTYREACGSSNGCWKQVEDGVKVKIRVGLGFDPMVLNGRVQGRWRAARWLIGS</sequence>
<reference evidence="1 2" key="1">
    <citation type="journal article" date="2018" name="Front. Plant Sci.">
        <title>Red Clover (Trifolium pratense) and Zigzag Clover (T. medium) - A Picture of Genomic Similarities and Differences.</title>
        <authorList>
            <person name="Dluhosova J."/>
            <person name="Istvanek J."/>
            <person name="Nedelnik J."/>
            <person name="Repkova J."/>
        </authorList>
    </citation>
    <scope>NUCLEOTIDE SEQUENCE [LARGE SCALE GENOMIC DNA]</scope>
    <source>
        <strain evidence="2">cv. 10/8</strain>
        <tissue evidence="1">Leaf</tissue>
    </source>
</reference>
<dbReference type="Proteomes" id="UP000265520">
    <property type="component" value="Unassembled WGS sequence"/>
</dbReference>
<protein>
    <submittedName>
        <fullName evidence="1">Uncharacterized protein</fullName>
    </submittedName>
</protein>
<dbReference type="AlphaFoldDB" id="A0A392TY14"/>
<proteinExistence type="predicted"/>
<evidence type="ECO:0000313" key="1">
    <source>
        <dbReference type="EMBL" id="MCI65006.1"/>
    </source>
</evidence>